<dbReference type="AlphaFoldDB" id="A0AAW0JUH9"/>
<comment type="caution">
    <text evidence="3">The sequence shown here is derived from an EMBL/GenBank/DDBJ whole genome shotgun (WGS) entry which is preliminary data.</text>
</comment>
<dbReference type="InterPro" id="IPR028164">
    <property type="entry name" value="TMEM61"/>
</dbReference>
<evidence type="ECO:0000313" key="3">
    <source>
        <dbReference type="EMBL" id="KAK7830570.1"/>
    </source>
</evidence>
<protein>
    <recommendedName>
        <fullName evidence="5">Transmembrane protein 61</fullName>
    </recommendedName>
</protein>
<evidence type="ECO:0000256" key="2">
    <source>
        <dbReference type="SAM" id="Phobius"/>
    </source>
</evidence>
<dbReference type="Proteomes" id="UP001488838">
    <property type="component" value="Unassembled WGS sequence"/>
</dbReference>
<feature type="compositionally biased region" description="Basic and acidic residues" evidence="1">
    <location>
        <begin position="25"/>
        <end position="45"/>
    </location>
</feature>
<keyword evidence="2" id="KW-0812">Transmembrane</keyword>
<organism evidence="3 4">
    <name type="scientific">Myodes glareolus</name>
    <name type="common">Bank vole</name>
    <name type="synonym">Clethrionomys glareolus</name>
    <dbReference type="NCBI Taxonomy" id="447135"/>
    <lineage>
        <taxon>Eukaryota</taxon>
        <taxon>Metazoa</taxon>
        <taxon>Chordata</taxon>
        <taxon>Craniata</taxon>
        <taxon>Vertebrata</taxon>
        <taxon>Euteleostomi</taxon>
        <taxon>Mammalia</taxon>
        <taxon>Eutheria</taxon>
        <taxon>Euarchontoglires</taxon>
        <taxon>Glires</taxon>
        <taxon>Rodentia</taxon>
        <taxon>Myomorpha</taxon>
        <taxon>Muroidea</taxon>
        <taxon>Cricetidae</taxon>
        <taxon>Arvicolinae</taxon>
        <taxon>Myodes</taxon>
    </lineage>
</organism>
<evidence type="ECO:0008006" key="5">
    <source>
        <dbReference type="Google" id="ProtNLM"/>
    </source>
</evidence>
<proteinExistence type="predicted"/>
<dbReference type="Pfam" id="PF15105">
    <property type="entry name" value="TMEM61"/>
    <property type="match status" value="1"/>
</dbReference>
<gene>
    <name evidence="3" type="ORF">U0070_018295</name>
</gene>
<sequence>MLSGITEQAIALSLGGACWTPAQHLEPRGSSEAGHKSLRERRPQEAGEVPRAQLGTATRASPDACCLQNSATTTTTPSNALDSPLDRSGTSLMAVCETCVRGQVASTVRYCMTVGGTVVLVIGTLCFAWWSEDDTAVQPGSLAPTMKRPLSRIPLTWLKSISLFCCSMGGLLLFIGLLWSIQDSTKRSSQGDLYQLSRDLCHLAAESPGKSCRPPKEAAIPTYEEAMYCPLAEGPLPPPVQPEEDLQCHAPGHALLGSPSLLLPPSYKSIILAQEAVSGPHAASSSPGRAQAAGEFRVSSSP</sequence>
<evidence type="ECO:0000313" key="4">
    <source>
        <dbReference type="Proteomes" id="UP001488838"/>
    </source>
</evidence>
<keyword evidence="2" id="KW-1133">Transmembrane helix</keyword>
<accession>A0AAW0JUH9</accession>
<feature type="region of interest" description="Disordered" evidence="1">
    <location>
        <begin position="278"/>
        <end position="302"/>
    </location>
</feature>
<evidence type="ECO:0000256" key="1">
    <source>
        <dbReference type="SAM" id="MobiDB-lite"/>
    </source>
</evidence>
<feature type="transmembrane region" description="Helical" evidence="2">
    <location>
        <begin position="110"/>
        <end position="130"/>
    </location>
</feature>
<dbReference type="PANTHER" id="PTHR37151:SF1">
    <property type="entry name" value="TRANSMEMBRANE PROTEIN 61"/>
    <property type="match status" value="1"/>
</dbReference>
<dbReference type="EMBL" id="JBBHLL010000017">
    <property type="protein sequence ID" value="KAK7830570.1"/>
    <property type="molecule type" value="Genomic_DNA"/>
</dbReference>
<keyword evidence="4" id="KW-1185">Reference proteome</keyword>
<feature type="region of interest" description="Disordered" evidence="1">
    <location>
        <begin position="23"/>
        <end position="49"/>
    </location>
</feature>
<name>A0AAW0JUH9_MYOGA</name>
<feature type="transmembrane region" description="Helical" evidence="2">
    <location>
        <begin position="157"/>
        <end position="179"/>
    </location>
</feature>
<reference evidence="3 4" key="1">
    <citation type="journal article" date="2023" name="bioRxiv">
        <title>Conserved and derived expression patterns and positive selection on dental genes reveal complex evolutionary context of ever-growing rodent molars.</title>
        <authorList>
            <person name="Calamari Z.T."/>
            <person name="Song A."/>
            <person name="Cohen E."/>
            <person name="Akter M."/>
            <person name="Roy R.D."/>
            <person name="Hallikas O."/>
            <person name="Christensen M.M."/>
            <person name="Li P."/>
            <person name="Marangoni P."/>
            <person name="Jernvall J."/>
            <person name="Klein O.D."/>
        </authorList>
    </citation>
    <scope>NUCLEOTIDE SEQUENCE [LARGE SCALE GENOMIC DNA]</scope>
    <source>
        <strain evidence="3">V071</strain>
    </source>
</reference>
<keyword evidence="2" id="KW-0472">Membrane</keyword>
<dbReference type="PANTHER" id="PTHR37151">
    <property type="entry name" value="TRANSMEMBRANE PROTEIN 61"/>
    <property type="match status" value="1"/>
</dbReference>